<accession>R0M7M6</accession>
<proteinExistence type="predicted"/>
<sequence length="70" mass="8064">MATLYKKPLSVLICCSLSAPQKSFSKRYTFLTLIRSSSLRMISIKIKIIFNQFIGYLGLLYVYQISTFKS</sequence>
<dbReference type="Proteomes" id="UP000016927">
    <property type="component" value="Unassembled WGS sequence"/>
</dbReference>
<keyword evidence="1" id="KW-1133">Transmembrane helix</keyword>
<feature type="transmembrane region" description="Helical" evidence="1">
    <location>
        <begin position="41"/>
        <end position="63"/>
    </location>
</feature>
<keyword evidence="1" id="KW-0812">Transmembrane</keyword>
<keyword evidence="1" id="KW-0472">Membrane</keyword>
<dbReference type="AlphaFoldDB" id="R0M7M6"/>
<gene>
    <name evidence="2" type="ORF">NBO_44g0007</name>
</gene>
<evidence type="ECO:0000256" key="1">
    <source>
        <dbReference type="SAM" id="Phobius"/>
    </source>
</evidence>
<dbReference type="HOGENOM" id="CLU_2758437_0_0_1"/>
<dbReference type="VEuPathDB" id="MicrosporidiaDB:NBO_44g0007"/>
<keyword evidence="3" id="KW-1185">Reference proteome</keyword>
<evidence type="ECO:0000313" key="2">
    <source>
        <dbReference type="EMBL" id="EOB13989.1"/>
    </source>
</evidence>
<reference evidence="2 3" key="1">
    <citation type="journal article" date="2013" name="BMC Genomics">
        <title>Comparative genomics of parasitic silkworm microsporidia reveal an association between genome expansion and host adaptation.</title>
        <authorList>
            <person name="Pan G."/>
            <person name="Xu J."/>
            <person name="Li T."/>
            <person name="Xia Q."/>
            <person name="Liu S.L."/>
            <person name="Zhang G."/>
            <person name="Li S."/>
            <person name="Li C."/>
            <person name="Liu H."/>
            <person name="Yang L."/>
            <person name="Liu T."/>
            <person name="Zhang X."/>
            <person name="Wu Z."/>
            <person name="Fan W."/>
            <person name="Dang X."/>
            <person name="Xiang H."/>
            <person name="Tao M."/>
            <person name="Li Y."/>
            <person name="Hu J."/>
            <person name="Li Z."/>
            <person name="Lin L."/>
            <person name="Luo J."/>
            <person name="Geng L."/>
            <person name="Wang L."/>
            <person name="Long M."/>
            <person name="Wan Y."/>
            <person name="He N."/>
            <person name="Zhang Z."/>
            <person name="Lu C."/>
            <person name="Keeling P.J."/>
            <person name="Wang J."/>
            <person name="Xiang Z."/>
            <person name="Zhou Z."/>
        </authorList>
    </citation>
    <scope>NUCLEOTIDE SEQUENCE [LARGE SCALE GENOMIC DNA]</scope>
    <source>
        <strain evidence="3">CQ1 / CVCC 102059</strain>
    </source>
</reference>
<evidence type="ECO:0000313" key="3">
    <source>
        <dbReference type="Proteomes" id="UP000016927"/>
    </source>
</evidence>
<dbReference type="EMBL" id="KB908952">
    <property type="protein sequence ID" value="EOB13989.1"/>
    <property type="molecule type" value="Genomic_DNA"/>
</dbReference>
<organism evidence="2 3">
    <name type="scientific">Nosema bombycis (strain CQ1 / CVCC 102059)</name>
    <name type="common">Microsporidian parasite</name>
    <name type="synonym">Pebrine of silkworm</name>
    <dbReference type="NCBI Taxonomy" id="578461"/>
    <lineage>
        <taxon>Eukaryota</taxon>
        <taxon>Fungi</taxon>
        <taxon>Fungi incertae sedis</taxon>
        <taxon>Microsporidia</taxon>
        <taxon>Nosematidae</taxon>
        <taxon>Nosema</taxon>
    </lineage>
</organism>
<name>R0M7M6_NOSB1</name>
<protein>
    <submittedName>
        <fullName evidence="2">Uncharacterized protein</fullName>
    </submittedName>
</protein>